<keyword evidence="1" id="KW-1133">Transmembrane helix</keyword>
<evidence type="ECO:0000313" key="4">
    <source>
        <dbReference type="Proteomes" id="UP000623795"/>
    </source>
</evidence>
<gene>
    <name evidence="3" type="ORF">GPA22_03495</name>
</gene>
<accession>A0ABX1PX33</accession>
<dbReference type="Proteomes" id="UP000623795">
    <property type="component" value="Unassembled WGS sequence"/>
</dbReference>
<keyword evidence="1" id="KW-0472">Membrane</keyword>
<comment type="caution">
    <text evidence="3">The sequence shown here is derived from an EMBL/GenBank/DDBJ whole genome shotgun (WGS) entry which is preliminary data.</text>
</comment>
<organism evidence="3 4">
    <name type="scientific">Aromatoleum toluvorans</name>
    <dbReference type="NCBI Taxonomy" id="92002"/>
    <lineage>
        <taxon>Bacteria</taxon>
        <taxon>Pseudomonadati</taxon>
        <taxon>Pseudomonadota</taxon>
        <taxon>Betaproteobacteria</taxon>
        <taxon>Rhodocyclales</taxon>
        <taxon>Rhodocyclaceae</taxon>
        <taxon>Aromatoleum</taxon>
    </lineage>
</organism>
<dbReference type="PANTHER" id="PTHR40547">
    <property type="entry name" value="SLL0298 PROTEIN"/>
    <property type="match status" value="1"/>
</dbReference>
<dbReference type="RefSeq" id="WP_169254716.1">
    <property type="nucleotide sequence ID" value="NZ_WTVN01000003.1"/>
</dbReference>
<evidence type="ECO:0000256" key="1">
    <source>
        <dbReference type="SAM" id="Phobius"/>
    </source>
</evidence>
<keyword evidence="4" id="KW-1185">Reference proteome</keyword>
<evidence type="ECO:0000259" key="2">
    <source>
        <dbReference type="Pfam" id="PF09835"/>
    </source>
</evidence>
<feature type="transmembrane region" description="Helical" evidence="1">
    <location>
        <begin position="41"/>
        <end position="72"/>
    </location>
</feature>
<sequence length="182" mass="19958">MRKTIKRFLPNHESVHNNRWLRPFADTLLHPRLWHLNRHSVAGAIAVGLFCGLIPGPFQALAAAAGCVLFRVNLPLAVVTTLYSNPLTIVPLYVLAYEVGSRALGLGPNGFIKPPELGDLGLSEWMGSMVDWMLGLGKPLALGLVLLAAFFSLVGYVGVKAAWRVWLVRTWHGRRARRSAGS</sequence>
<dbReference type="PANTHER" id="PTHR40547:SF1">
    <property type="entry name" value="SLL0298 PROTEIN"/>
    <property type="match status" value="1"/>
</dbReference>
<keyword evidence="1" id="KW-0812">Transmembrane</keyword>
<proteinExistence type="predicted"/>
<dbReference type="Pfam" id="PF09835">
    <property type="entry name" value="DUF2062"/>
    <property type="match status" value="1"/>
</dbReference>
<feature type="transmembrane region" description="Helical" evidence="1">
    <location>
        <begin position="140"/>
        <end position="159"/>
    </location>
</feature>
<reference evidence="3 4" key="1">
    <citation type="submission" date="2019-12" db="EMBL/GenBank/DDBJ databases">
        <title>Comparative genomics gives insights into the taxonomy of the Azoarcus-Aromatoleum group and reveals separate origins of nif in the plant-associated Azoarcus and non-plant-associated Aromatoleum sub-groups.</title>
        <authorList>
            <person name="Lafos M."/>
            <person name="Maluk M."/>
            <person name="Batista M."/>
            <person name="Junghare M."/>
            <person name="Carmona M."/>
            <person name="Faoro H."/>
            <person name="Cruz L.M."/>
            <person name="Battistoni F."/>
            <person name="De Souza E."/>
            <person name="Pedrosa F."/>
            <person name="Chen W.-M."/>
            <person name="Poole P.S."/>
            <person name="Dixon R.A."/>
            <person name="James E.K."/>
        </authorList>
    </citation>
    <scope>NUCLEOTIDE SEQUENCE [LARGE SCALE GENOMIC DNA]</scope>
    <source>
        <strain evidence="3 4">Td21</strain>
    </source>
</reference>
<dbReference type="EMBL" id="WTVN01000003">
    <property type="protein sequence ID" value="NMG42800.1"/>
    <property type="molecule type" value="Genomic_DNA"/>
</dbReference>
<evidence type="ECO:0000313" key="3">
    <source>
        <dbReference type="EMBL" id="NMG42800.1"/>
    </source>
</evidence>
<dbReference type="InterPro" id="IPR018639">
    <property type="entry name" value="DUF2062"/>
</dbReference>
<name>A0ABX1PX33_9RHOO</name>
<feature type="domain" description="DUF2062" evidence="2">
    <location>
        <begin position="21"/>
        <end position="171"/>
    </location>
</feature>
<protein>
    <submittedName>
        <fullName evidence="3">DUF2062 domain-containing protein</fullName>
    </submittedName>
</protein>